<feature type="compositionally biased region" description="Basic and acidic residues" evidence="2">
    <location>
        <begin position="13"/>
        <end position="22"/>
    </location>
</feature>
<evidence type="ECO:0000313" key="4">
    <source>
        <dbReference type="EMBL" id="KAA9377691.1"/>
    </source>
</evidence>
<proteinExistence type="inferred from homology"/>
<dbReference type="RefSeq" id="WP_150934881.1">
    <property type="nucleotide sequence ID" value="NZ_VYTZ01000006.1"/>
</dbReference>
<dbReference type="CDD" id="cd00293">
    <property type="entry name" value="USP-like"/>
    <property type="match status" value="1"/>
</dbReference>
<evidence type="ECO:0000256" key="1">
    <source>
        <dbReference type="ARBA" id="ARBA00008791"/>
    </source>
</evidence>
<dbReference type="PANTHER" id="PTHR46268:SF6">
    <property type="entry name" value="UNIVERSAL STRESS PROTEIN UP12"/>
    <property type="match status" value="1"/>
</dbReference>
<accession>A0A5J5K2B8</accession>
<feature type="compositionally biased region" description="Polar residues" evidence="2">
    <location>
        <begin position="1"/>
        <end position="12"/>
    </location>
</feature>
<dbReference type="Proteomes" id="UP000327011">
    <property type="component" value="Unassembled WGS sequence"/>
</dbReference>
<feature type="region of interest" description="Disordered" evidence="2">
    <location>
        <begin position="1"/>
        <end position="30"/>
    </location>
</feature>
<protein>
    <submittedName>
        <fullName evidence="4">Universal stress protein</fullName>
    </submittedName>
</protein>
<dbReference type="InterPro" id="IPR006016">
    <property type="entry name" value="UspA"/>
</dbReference>
<dbReference type="SUPFAM" id="SSF52402">
    <property type="entry name" value="Adenine nucleotide alpha hydrolases-like"/>
    <property type="match status" value="2"/>
</dbReference>
<feature type="domain" description="UspA" evidence="3">
    <location>
        <begin position="33"/>
        <end position="163"/>
    </location>
</feature>
<evidence type="ECO:0000313" key="5">
    <source>
        <dbReference type="Proteomes" id="UP000327011"/>
    </source>
</evidence>
<dbReference type="InterPro" id="IPR014729">
    <property type="entry name" value="Rossmann-like_a/b/a_fold"/>
</dbReference>
<dbReference type="AlphaFoldDB" id="A0A5J5K2B8"/>
<evidence type="ECO:0000259" key="3">
    <source>
        <dbReference type="Pfam" id="PF00582"/>
    </source>
</evidence>
<evidence type="ECO:0000256" key="2">
    <source>
        <dbReference type="SAM" id="MobiDB-lite"/>
    </source>
</evidence>
<dbReference type="EMBL" id="VYTZ01000006">
    <property type="protein sequence ID" value="KAA9377691.1"/>
    <property type="molecule type" value="Genomic_DNA"/>
</dbReference>
<dbReference type="Pfam" id="PF00582">
    <property type="entry name" value="Usp"/>
    <property type="match status" value="2"/>
</dbReference>
<comment type="caution">
    <text evidence="4">The sequence shown here is derived from an EMBL/GenBank/DDBJ whole genome shotgun (WGS) entry which is preliminary data.</text>
</comment>
<dbReference type="InterPro" id="IPR006015">
    <property type="entry name" value="Universal_stress_UspA"/>
</dbReference>
<dbReference type="PANTHER" id="PTHR46268">
    <property type="entry name" value="STRESS RESPONSE PROTEIN NHAX"/>
    <property type="match status" value="1"/>
</dbReference>
<sequence>MDADRQQGTSQETGRRIGRETSQETGEEIGRGIVVGYDGSDYAMQALDWAMDEAEFRRAPITVCHAWQSPYAQGDEEARKSLHHAAEHVLWHGAECARQCTSGVRVREDLFEGPATERLVELSDAAGLVVVGSRGLSGPARRVMGSVAGHVATHARCPVIVVRGVGSLPHPRHPGPIVAGVGGGDDHVLAFAYREAALRGLSVIAVHAMRHPAAAWSAGMAPMVMADVPGREAVELLEAAVRPWRERYPHVETVLQPVGGPVLDVLADTSSGATMLVVGATREKSVLARLGSVTRPLIDAVTCPVAVVHP</sequence>
<gene>
    <name evidence="4" type="ORF">F5972_18970</name>
</gene>
<dbReference type="PRINTS" id="PR01438">
    <property type="entry name" value="UNVRSLSTRESS"/>
</dbReference>
<dbReference type="Gene3D" id="3.40.50.620">
    <property type="entry name" value="HUPs"/>
    <property type="match status" value="2"/>
</dbReference>
<feature type="domain" description="UspA" evidence="3">
    <location>
        <begin position="185"/>
        <end position="309"/>
    </location>
</feature>
<organism evidence="4 5">
    <name type="scientific">Microbispora cellulosiformans</name>
    <dbReference type="NCBI Taxonomy" id="2614688"/>
    <lineage>
        <taxon>Bacteria</taxon>
        <taxon>Bacillati</taxon>
        <taxon>Actinomycetota</taxon>
        <taxon>Actinomycetes</taxon>
        <taxon>Streptosporangiales</taxon>
        <taxon>Streptosporangiaceae</taxon>
        <taxon>Microbispora</taxon>
    </lineage>
</organism>
<keyword evidence="5" id="KW-1185">Reference proteome</keyword>
<reference evidence="4 5" key="1">
    <citation type="submission" date="2019-09" db="EMBL/GenBank/DDBJ databases">
        <title>Screening of Novel Bioactive Compounds from Soil-Associated.</title>
        <authorList>
            <person name="Gong X."/>
        </authorList>
    </citation>
    <scope>NUCLEOTIDE SEQUENCE [LARGE SCALE GENOMIC DNA]</scope>
    <source>
        <strain evidence="4 5">Gxj-6</strain>
    </source>
</reference>
<comment type="similarity">
    <text evidence="1">Belongs to the universal stress protein A family.</text>
</comment>
<name>A0A5J5K2B8_9ACTN</name>